<keyword evidence="1" id="KW-0732">Signal</keyword>
<name>A0ABQ5XW73_9GAMM</name>
<evidence type="ECO:0000256" key="1">
    <source>
        <dbReference type="SAM" id="SignalP"/>
    </source>
</evidence>
<evidence type="ECO:0000313" key="3">
    <source>
        <dbReference type="Proteomes" id="UP001156670"/>
    </source>
</evidence>
<accession>A0ABQ5XW73</accession>
<comment type="caution">
    <text evidence="2">The sequence shown here is derived from an EMBL/GenBank/DDBJ whole genome shotgun (WGS) entry which is preliminary data.</text>
</comment>
<dbReference type="EMBL" id="BSOB01000064">
    <property type="protein sequence ID" value="GLQ95577.1"/>
    <property type="molecule type" value="Genomic_DNA"/>
</dbReference>
<dbReference type="Proteomes" id="UP001156670">
    <property type="component" value="Unassembled WGS sequence"/>
</dbReference>
<evidence type="ECO:0000313" key="2">
    <source>
        <dbReference type="EMBL" id="GLQ95577.1"/>
    </source>
</evidence>
<sequence>MSTHRLRNVSFWAATAFLMLQPLHAQGGGLSAGDVDGVCLVKGFRTGVGGMRLPVWRPYLLLKDGTAYKSPKLAPDSLDVAQSRQSEASSWGTWTGTGNDRTISMPGQTSMTSAQCMQPADAGKSIQGNYKHVGGGGNTVSGGHASFMRSDNYRFYSDGRFISRSSSGLIAGSAAVASSDGTRTGHYRIHDYSIDLRYDDGSEAHLFFYADGDQLLHIGDADYVPSN</sequence>
<protein>
    <submittedName>
        <fullName evidence="2">Uncharacterized protein</fullName>
    </submittedName>
</protein>
<organism evidence="2 3">
    <name type="scientific">Dyella acidisoli</name>
    <dbReference type="NCBI Taxonomy" id="1867834"/>
    <lineage>
        <taxon>Bacteria</taxon>
        <taxon>Pseudomonadati</taxon>
        <taxon>Pseudomonadota</taxon>
        <taxon>Gammaproteobacteria</taxon>
        <taxon>Lysobacterales</taxon>
        <taxon>Rhodanobacteraceae</taxon>
        <taxon>Dyella</taxon>
    </lineage>
</organism>
<dbReference type="RefSeq" id="WP_284323258.1">
    <property type="nucleotide sequence ID" value="NZ_BSOB01000064.1"/>
</dbReference>
<proteinExistence type="predicted"/>
<feature type="chain" id="PRO_5045316416" evidence="1">
    <location>
        <begin position="26"/>
        <end position="227"/>
    </location>
</feature>
<reference evidence="3" key="1">
    <citation type="journal article" date="2019" name="Int. J. Syst. Evol. Microbiol.">
        <title>The Global Catalogue of Microorganisms (GCM) 10K type strain sequencing project: providing services to taxonomists for standard genome sequencing and annotation.</title>
        <authorList>
            <consortium name="The Broad Institute Genomics Platform"/>
            <consortium name="The Broad Institute Genome Sequencing Center for Infectious Disease"/>
            <person name="Wu L."/>
            <person name="Ma J."/>
        </authorList>
    </citation>
    <scope>NUCLEOTIDE SEQUENCE [LARGE SCALE GENOMIC DNA]</scope>
    <source>
        <strain evidence="3">NBRC 111980</strain>
    </source>
</reference>
<keyword evidence="3" id="KW-1185">Reference proteome</keyword>
<gene>
    <name evidence="2" type="ORF">GCM10007901_45330</name>
</gene>
<feature type="signal peptide" evidence="1">
    <location>
        <begin position="1"/>
        <end position="25"/>
    </location>
</feature>